<organism evidence="1 2">
    <name type="scientific">Paecilomyces lecythidis</name>
    <dbReference type="NCBI Taxonomy" id="3004212"/>
    <lineage>
        <taxon>Eukaryota</taxon>
        <taxon>Fungi</taxon>
        <taxon>Dikarya</taxon>
        <taxon>Ascomycota</taxon>
        <taxon>Pezizomycotina</taxon>
        <taxon>Eurotiomycetes</taxon>
        <taxon>Eurotiomycetidae</taxon>
        <taxon>Eurotiales</taxon>
        <taxon>Thermoascaceae</taxon>
        <taxon>Paecilomyces</taxon>
    </lineage>
</organism>
<sequence length="455" mass="50652">MERAKRGRPKLYTPEQAVQVRRTRTRLAQRAFRHRQKSALQSHDAMLELIVGKLQSLRTLADESDLWQWAPRFAAEFYATSEQILSATLQTAANEALNQGHSGATACDGEATPVTTMSKSSGIASPQVVSSYAPEMVTAYQQIYRMSSPSWTFSFQETSLPRRLARSYLERSYHLLSNFQENQTEASRLLQLLLEDCSIDYIRSWTKDLLLRSTTEPLQYEERPRIPTVENVRHTVRLMASSRYLRGFPVAKIHVSGCEGDWLSPDAVVSYLEELGISIENNHNSTYVQWVIPKNRLGDILSGVPGARLAALITSRHGTLNRPQVTCLVGLPHKIYRRGAGCNKVIEVGGGQTTFKESLAAVATGGEIAVVGFLAPAKEADEKGPTFFDVLMRACSVRGVQGGSREHLEEVNRVVQAANIKPAIDQHIFHLSELKEAYQYLSDGAHFGKVIVKVP</sequence>
<dbReference type="PANTHER" id="PTHR45033:SF2">
    <property type="entry name" value="ZINC-TYPE ALCOHOL DEHYDROGENASE-LIKE PROTEIN C1773.06C"/>
    <property type="match status" value="1"/>
</dbReference>
<keyword evidence="2" id="KW-1185">Reference proteome</keyword>
<dbReference type="InterPro" id="IPR036291">
    <property type="entry name" value="NAD(P)-bd_dom_sf"/>
</dbReference>
<evidence type="ECO:0000313" key="2">
    <source>
        <dbReference type="Proteomes" id="UP001583193"/>
    </source>
</evidence>
<dbReference type="Proteomes" id="UP001583193">
    <property type="component" value="Unassembled WGS sequence"/>
</dbReference>
<dbReference type="Gene3D" id="3.40.50.720">
    <property type="entry name" value="NAD(P)-binding Rossmann-like Domain"/>
    <property type="match status" value="1"/>
</dbReference>
<dbReference type="InterPro" id="IPR052711">
    <property type="entry name" value="Zinc_ADH-like"/>
</dbReference>
<reference evidence="1 2" key="1">
    <citation type="journal article" date="2024" name="IMA Fungus">
        <title>IMA Genome - F19 : A genome assembly and annotation guide to empower mycologists, including annotated draft genome sequences of Ceratocystis pirilliformis, Diaporthe australafricana, Fusarium ophioides, Paecilomyces lecythidis, and Sporothrix stenoceras.</title>
        <authorList>
            <person name="Aylward J."/>
            <person name="Wilson A.M."/>
            <person name="Visagie C.M."/>
            <person name="Spraker J."/>
            <person name="Barnes I."/>
            <person name="Buitendag C."/>
            <person name="Ceriani C."/>
            <person name="Del Mar Angel L."/>
            <person name="du Plessis D."/>
            <person name="Fuchs T."/>
            <person name="Gasser K."/>
            <person name="Kramer D."/>
            <person name="Li W."/>
            <person name="Munsamy K."/>
            <person name="Piso A."/>
            <person name="Price J.L."/>
            <person name="Sonnekus B."/>
            <person name="Thomas C."/>
            <person name="van der Nest A."/>
            <person name="van Dijk A."/>
            <person name="van Heerden A."/>
            <person name="van Vuuren N."/>
            <person name="Yilmaz N."/>
            <person name="Duong T.A."/>
            <person name="van der Merwe N.A."/>
            <person name="Wingfield M.J."/>
            <person name="Wingfield B.D."/>
        </authorList>
    </citation>
    <scope>NUCLEOTIDE SEQUENCE [LARGE SCALE GENOMIC DNA]</scope>
    <source>
        <strain evidence="1 2">CMW 18167</strain>
    </source>
</reference>
<dbReference type="PANTHER" id="PTHR45033">
    <property type="match status" value="1"/>
</dbReference>
<dbReference type="Gene3D" id="3.90.180.10">
    <property type="entry name" value="Medium-chain alcohol dehydrogenases, catalytic domain"/>
    <property type="match status" value="1"/>
</dbReference>
<accession>A0ABR3XJ08</accession>
<dbReference type="Pfam" id="PF13602">
    <property type="entry name" value="ADH_zinc_N_2"/>
    <property type="match status" value="1"/>
</dbReference>
<gene>
    <name evidence="1" type="ORF">Plec18167_005591</name>
</gene>
<evidence type="ECO:0000313" key="1">
    <source>
        <dbReference type="EMBL" id="KAL1875655.1"/>
    </source>
</evidence>
<dbReference type="SUPFAM" id="SSF51735">
    <property type="entry name" value="NAD(P)-binding Rossmann-fold domains"/>
    <property type="match status" value="1"/>
</dbReference>
<name>A0ABR3XJ08_9EURO</name>
<protein>
    <submittedName>
        <fullName evidence="1">Uncharacterized protein</fullName>
    </submittedName>
</protein>
<comment type="caution">
    <text evidence="1">The sequence shown here is derived from an EMBL/GenBank/DDBJ whole genome shotgun (WGS) entry which is preliminary data.</text>
</comment>
<proteinExistence type="predicted"/>
<dbReference type="EMBL" id="JAVDPF010000017">
    <property type="protein sequence ID" value="KAL1875655.1"/>
    <property type="molecule type" value="Genomic_DNA"/>
</dbReference>